<dbReference type="Proteomes" id="UP000245207">
    <property type="component" value="Unassembled WGS sequence"/>
</dbReference>
<dbReference type="EMBL" id="PKPP01008878">
    <property type="protein sequence ID" value="PWA49544.1"/>
    <property type="molecule type" value="Genomic_DNA"/>
</dbReference>
<accession>A0A2U1LKL7</accession>
<dbReference type="GO" id="GO:0008270">
    <property type="term" value="F:zinc ion binding"/>
    <property type="evidence" value="ECO:0007669"/>
    <property type="project" value="InterPro"/>
</dbReference>
<dbReference type="GO" id="GO:0003871">
    <property type="term" value="F:5-methyltetrahydropteroyltriglutamate-homocysteine S-methyltransferase activity"/>
    <property type="evidence" value="ECO:0007669"/>
    <property type="project" value="InterPro"/>
</dbReference>
<dbReference type="Gene3D" id="3.20.20.210">
    <property type="match status" value="1"/>
</dbReference>
<evidence type="ECO:0000313" key="6">
    <source>
        <dbReference type="Proteomes" id="UP000245207"/>
    </source>
</evidence>
<keyword evidence="2" id="KW-0479">Metal-binding</keyword>
<evidence type="ECO:0000313" key="5">
    <source>
        <dbReference type="EMBL" id="PWA49544.1"/>
    </source>
</evidence>
<comment type="caution">
    <text evidence="5">The sequence shown here is derived from an EMBL/GenBank/DDBJ whole genome shotgun (WGS) entry which is preliminary data.</text>
</comment>
<dbReference type="InterPro" id="IPR002629">
    <property type="entry name" value="Met_Synth_C/arc"/>
</dbReference>
<keyword evidence="3" id="KW-0862">Zinc</keyword>
<dbReference type="OrthoDB" id="1053771at2759"/>
<comment type="cofactor">
    <cofactor evidence="1">
        <name>Zn(2+)</name>
        <dbReference type="ChEBI" id="CHEBI:29105"/>
    </cofactor>
</comment>
<dbReference type="GO" id="GO:0009086">
    <property type="term" value="P:methionine biosynthetic process"/>
    <property type="evidence" value="ECO:0007669"/>
    <property type="project" value="InterPro"/>
</dbReference>
<gene>
    <name evidence="5" type="ORF">CTI12_AA480930</name>
</gene>
<dbReference type="STRING" id="35608.A0A2U1LKL7"/>
<dbReference type="PANTHER" id="PTHR30519">
    <property type="entry name" value="5-METHYLTETRAHYDROPTEROYLTRIGLUTAMATE--HOMOCYSTEINE METHYLTRANSFERASE"/>
    <property type="match status" value="1"/>
</dbReference>
<name>A0A2U1LKL7_ARTAN</name>
<feature type="domain" description="Cobalamin-independent methionine synthase MetE C-terminal/archaeal" evidence="4">
    <location>
        <begin position="73"/>
        <end position="143"/>
    </location>
</feature>
<sequence>MCLCLLIMKKMKALKDLGFNVSKGLLQQKYKLVAMYRYRCSLGMLSRTREKDVRGLLKAAPTKEEPQKMLIALEIYRFETCYQIALAIKDEVEDLEKAGVTVVQIDEAALRVGLPLRKAEHAFYLDWVVHSFKTTNVGVADTT</sequence>
<dbReference type="Pfam" id="PF01717">
    <property type="entry name" value="Meth_synt_2"/>
    <property type="match status" value="1"/>
</dbReference>
<protein>
    <submittedName>
        <fullName evidence="5">Methionine synthase</fullName>
    </submittedName>
</protein>
<evidence type="ECO:0000256" key="1">
    <source>
        <dbReference type="ARBA" id="ARBA00001947"/>
    </source>
</evidence>
<dbReference type="InterPro" id="IPR038071">
    <property type="entry name" value="UROD/MetE-like_sf"/>
</dbReference>
<dbReference type="SUPFAM" id="SSF51726">
    <property type="entry name" value="UROD/MetE-like"/>
    <property type="match status" value="1"/>
</dbReference>
<organism evidence="5 6">
    <name type="scientific">Artemisia annua</name>
    <name type="common">Sweet wormwood</name>
    <dbReference type="NCBI Taxonomy" id="35608"/>
    <lineage>
        <taxon>Eukaryota</taxon>
        <taxon>Viridiplantae</taxon>
        <taxon>Streptophyta</taxon>
        <taxon>Embryophyta</taxon>
        <taxon>Tracheophyta</taxon>
        <taxon>Spermatophyta</taxon>
        <taxon>Magnoliopsida</taxon>
        <taxon>eudicotyledons</taxon>
        <taxon>Gunneridae</taxon>
        <taxon>Pentapetalae</taxon>
        <taxon>asterids</taxon>
        <taxon>campanulids</taxon>
        <taxon>Asterales</taxon>
        <taxon>Asteraceae</taxon>
        <taxon>Asteroideae</taxon>
        <taxon>Anthemideae</taxon>
        <taxon>Artemisiinae</taxon>
        <taxon>Artemisia</taxon>
    </lineage>
</organism>
<evidence type="ECO:0000259" key="4">
    <source>
        <dbReference type="Pfam" id="PF01717"/>
    </source>
</evidence>
<dbReference type="AlphaFoldDB" id="A0A2U1LKL7"/>
<keyword evidence="6" id="KW-1185">Reference proteome</keyword>
<evidence type="ECO:0000256" key="3">
    <source>
        <dbReference type="ARBA" id="ARBA00022833"/>
    </source>
</evidence>
<evidence type="ECO:0000256" key="2">
    <source>
        <dbReference type="ARBA" id="ARBA00022723"/>
    </source>
</evidence>
<proteinExistence type="predicted"/>
<reference evidence="5 6" key="1">
    <citation type="journal article" date="2018" name="Mol. Plant">
        <title>The genome of Artemisia annua provides insight into the evolution of Asteraceae family and artemisinin biosynthesis.</title>
        <authorList>
            <person name="Shen Q."/>
            <person name="Zhang L."/>
            <person name="Liao Z."/>
            <person name="Wang S."/>
            <person name="Yan T."/>
            <person name="Shi P."/>
            <person name="Liu M."/>
            <person name="Fu X."/>
            <person name="Pan Q."/>
            <person name="Wang Y."/>
            <person name="Lv Z."/>
            <person name="Lu X."/>
            <person name="Zhang F."/>
            <person name="Jiang W."/>
            <person name="Ma Y."/>
            <person name="Chen M."/>
            <person name="Hao X."/>
            <person name="Li L."/>
            <person name="Tang Y."/>
            <person name="Lv G."/>
            <person name="Zhou Y."/>
            <person name="Sun X."/>
            <person name="Brodelius P.E."/>
            <person name="Rose J.K.C."/>
            <person name="Tang K."/>
        </authorList>
    </citation>
    <scope>NUCLEOTIDE SEQUENCE [LARGE SCALE GENOMIC DNA]</scope>
    <source>
        <strain evidence="6">cv. Huhao1</strain>
        <tissue evidence="5">Leaf</tissue>
    </source>
</reference>